<keyword evidence="3" id="KW-0808">Transferase</keyword>
<sequence length="504" mass="57805">MDHQTGEAWVLGVQCKLYQWSKANPEDAWRDMWGWITDLRVLRHAWQRVASNRGRRTAGIDGMTVGRIRDGIGEQRFLEGLQAELRSGAYRPSPARRKLIPKAGKPGQFRPLGIPTIKDRVVQGAVKTLLEPIFEAQFWHVSYGFRPGRSTHGALEHIRRAALPHKRDKDTRRNRMPYPWVIEGDIKGCFDNLSHHHLLERLRQRVADRRVTRLIGQFLKAGVLSEEQFLRTDAGTPQGGILSPLLANIALSAIEERYERWVYQRTKAHADRKCDGRTAAGRARYWDRMAGRCAFLPVRYADDFVVLVSGTREDAIAEKAALADCLQQTLGLELSPEKTKVTAMTEGFEFLGFRFIMHWDKRYGFGPRIEIPKAKAANLRRKVKARTGTSSTPCSLASKLQELNPILRGWANYYRHCAYAGRVFTSLDWYTGMRIARWLHRKRPNAGSRDIWASCQPSSRRPTRRLWREGMVEQHMLAWTPVCRFRLAWMAMPDFAMSSGEPSA</sequence>
<name>A0ABU4XZL8_9HYPH</name>
<evidence type="ECO:0000313" key="4">
    <source>
        <dbReference type="Proteomes" id="UP001287059"/>
    </source>
</evidence>
<dbReference type="Pfam" id="PF00078">
    <property type="entry name" value="RVT_1"/>
    <property type="match status" value="1"/>
</dbReference>
<dbReference type="InterPro" id="IPR051083">
    <property type="entry name" value="GrpII_Intron_Splice-Mob/Def"/>
</dbReference>
<dbReference type="SUPFAM" id="SSF56672">
    <property type="entry name" value="DNA/RNA polymerases"/>
    <property type="match status" value="1"/>
</dbReference>
<accession>A0ABU4XZL8</accession>
<keyword evidence="4" id="KW-1185">Reference proteome</keyword>
<dbReference type="InterPro" id="IPR043502">
    <property type="entry name" value="DNA/RNA_pol_sf"/>
</dbReference>
<protein>
    <submittedName>
        <fullName evidence="3">Group II intron reverse transcriptase/maturase</fullName>
        <ecNumber evidence="3">2.7.7.49</ecNumber>
    </submittedName>
</protein>
<dbReference type="RefSeq" id="WP_320288427.1">
    <property type="nucleotide sequence ID" value="NZ_JAVIIW010000018.1"/>
</dbReference>
<dbReference type="EC" id="2.7.7.49" evidence="3"/>
<dbReference type="CDD" id="cd01651">
    <property type="entry name" value="RT_G2_intron"/>
    <property type="match status" value="1"/>
</dbReference>
<reference evidence="3 4" key="1">
    <citation type="submission" date="2023-08" db="EMBL/GenBank/DDBJ databases">
        <title>Implementing the SeqCode for naming new Mesorhizobium species isolated from Vachellia karroo root nodules.</title>
        <authorList>
            <person name="Van Lill M."/>
        </authorList>
    </citation>
    <scope>NUCLEOTIDE SEQUENCE [LARGE SCALE GENOMIC DNA]</scope>
    <source>
        <strain evidence="3 4">VK24D</strain>
    </source>
</reference>
<comment type="caution">
    <text evidence="3">The sequence shown here is derived from an EMBL/GenBank/DDBJ whole genome shotgun (WGS) entry which is preliminary data.</text>
</comment>
<feature type="domain" description="Reverse transcriptase" evidence="2">
    <location>
        <begin position="81"/>
        <end position="355"/>
    </location>
</feature>
<dbReference type="InterPro" id="IPR000477">
    <property type="entry name" value="RT_dom"/>
</dbReference>
<dbReference type="Pfam" id="PF08388">
    <property type="entry name" value="GIIM"/>
    <property type="match status" value="1"/>
</dbReference>
<evidence type="ECO:0000256" key="1">
    <source>
        <dbReference type="ARBA" id="ARBA00034120"/>
    </source>
</evidence>
<organism evidence="3 4">
    <name type="scientific">Mesorhizobium album</name>
    <dbReference type="NCBI Taxonomy" id="3072314"/>
    <lineage>
        <taxon>Bacteria</taxon>
        <taxon>Pseudomonadati</taxon>
        <taxon>Pseudomonadota</taxon>
        <taxon>Alphaproteobacteria</taxon>
        <taxon>Hyphomicrobiales</taxon>
        <taxon>Phyllobacteriaceae</taxon>
        <taxon>Mesorhizobium</taxon>
    </lineage>
</organism>
<dbReference type="NCBIfam" id="TIGR04416">
    <property type="entry name" value="group_II_RT_mat"/>
    <property type="match status" value="1"/>
</dbReference>
<dbReference type="InterPro" id="IPR013597">
    <property type="entry name" value="Mat_intron_G2"/>
</dbReference>
<dbReference type="PROSITE" id="PS50878">
    <property type="entry name" value="RT_POL"/>
    <property type="match status" value="1"/>
</dbReference>
<dbReference type="PANTHER" id="PTHR34047">
    <property type="entry name" value="NUCLEAR INTRON MATURASE 1, MITOCHONDRIAL-RELATED"/>
    <property type="match status" value="1"/>
</dbReference>
<comment type="similarity">
    <text evidence="1">Belongs to the bacterial reverse transcriptase family.</text>
</comment>
<keyword evidence="3" id="KW-0548">Nucleotidyltransferase</keyword>
<evidence type="ECO:0000313" key="3">
    <source>
        <dbReference type="EMBL" id="MDX8480134.1"/>
    </source>
</evidence>
<evidence type="ECO:0000259" key="2">
    <source>
        <dbReference type="PROSITE" id="PS50878"/>
    </source>
</evidence>
<dbReference type="PANTHER" id="PTHR34047:SF8">
    <property type="entry name" value="PROTEIN YKFC"/>
    <property type="match status" value="1"/>
</dbReference>
<dbReference type="GO" id="GO:0003964">
    <property type="term" value="F:RNA-directed DNA polymerase activity"/>
    <property type="evidence" value="ECO:0007669"/>
    <property type="project" value="UniProtKB-KW"/>
</dbReference>
<dbReference type="Proteomes" id="UP001287059">
    <property type="component" value="Unassembled WGS sequence"/>
</dbReference>
<keyword evidence="3" id="KW-0695">RNA-directed DNA polymerase</keyword>
<dbReference type="EMBL" id="JAVIIW010000018">
    <property type="protein sequence ID" value="MDX8480134.1"/>
    <property type="molecule type" value="Genomic_DNA"/>
</dbReference>
<proteinExistence type="inferred from homology"/>
<dbReference type="InterPro" id="IPR030931">
    <property type="entry name" value="Group_II_RT_mat"/>
</dbReference>
<gene>
    <name evidence="3" type="primary">ltrA</name>
    <name evidence="3" type="ORF">RFN28_16925</name>
</gene>